<proteinExistence type="predicted"/>
<dbReference type="Proteomes" id="UP000193719">
    <property type="component" value="Unassembled WGS sequence"/>
</dbReference>
<dbReference type="STRING" id="1754191.A0A1Y1VDS7"/>
<evidence type="ECO:0000256" key="1">
    <source>
        <dbReference type="ARBA" id="ARBA00022801"/>
    </source>
</evidence>
<dbReference type="CDD" id="cd00593">
    <property type="entry name" value="RIBOc"/>
    <property type="match status" value="2"/>
</dbReference>
<keyword evidence="1" id="KW-0378">Hydrolase</keyword>
<dbReference type="GO" id="GO:0006396">
    <property type="term" value="P:RNA processing"/>
    <property type="evidence" value="ECO:0007669"/>
    <property type="project" value="InterPro"/>
</dbReference>
<dbReference type="GO" id="GO:0004525">
    <property type="term" value="F:ribonuclease III activity"/>
    <property type="evidence" value="ECO:0007669"/>
    <property type="project" value="InterPro"/>
</dbReference>
<dbReference type="PANTHER" id="PTHR14950">
    <property type="entry name" value="DICER-RELATED"/>
    <property type="match status" value="1"/>
</dbReference>
<dbReference type="PROSITE" id="PS00517">
    <property type="entry name" value="RNASE_3_1"/>
    <property type="match status" value="1"/>
</dbReference>
<evidence type="ECO:0000313" key="4">
    <source>
        <dbReference type="Proteomes" id="UP000193719"/>
    </source>
</evidence>
<dbReference type="EMBL" id="MCFH01000014">
    <property type="protein sequence ID" value="ORX52934.1"/>
    <property type="molecule type" value="Genomic_DNA"/>
</dbReference>
<sequence length="779" mass="93101">MMNFVDPTTREKKRMYIGYLTKKPIPRIDDKFSCYNGTQKSNFSLTPWDKFHMNYSQEEINELSNYLQNIFGYKTIVKKNSDIHNENKGESYIIDNSDCQSFLPVYFNSNEFSKIRRFQDKLWGLLCVSLEFKMNKETDDMYYILPFYKSLDQEDSKINVDWYYINYILQEKANPDEITVADWIATVDYHLQNNQKDIISPTKSFEDNYNAVRDTFEILKKDPSFKEEYKTRNISQENKSYISDTLHNTYFRTLYNRRLYILKDFHEELTMDDEFTVKNYNKDEEPYQISYKNYIMKNYSDIMENYEYKYPQFSLVCGKVFSLLKNFDYHSEKELEVQRRQKENKSKKEGTGFKAWFIPELCHIFHLPTYWLKFLQYIPILTYKLKAFCYISEFRYVIGIKPLSIINLTYAATSKNSDIIMGNRHEQLEMLGDTILKYLTTIYYYNRYPEKDESFLTSIRMKNVSNENLIQLTNYYQWNRFFLQKKFSINYFHPPNISIIEGMRIRECSNAMHENKPIADFFESIIGACFIEGKTIAQGIQICQLFLSRSKLIIPIPFNYKPTIDEYVREPGYDYDEIVKKICKFLNHTYSKDSTLYTVLHLISLATPTMRREYQRLEYLGDAVIDLITINYFFNRFKGANPKELTQFKHLSVQNQVFADIIYNFGLIECLPFPPSTKKEIDKFIEMKSVHKDFPFHKNIADLFEVFVGAIHIDNGYQFEKTNEELVDFLTKHIFQHSAQNQSIERFEVINEIIEILSVIGRKYSHLEGFLRNPKSVYQ</sequence>
<evidence type="ECO:0000313" key="3">
    <source>
        <dbReference type="EMBL" id="ORX52934.1"/>
    </source>
</evidence>
<reference evidence="3 4" key="2">
    <citation type="submission" date="2016-08" db="EMBL/GenBank/DDBJ databases">
        <title>Pervasive Adenine N6-methylation of Active Genes in Fungi.</title>
        <authorList>
            <consortium name="DOE Joint Genome Institute"/>
            <person name="Mondo S.J."/>
            <person name="Dannebaum R.O."/>
            <person name="Kuo R.C."/>
            <person name="Labutti K."/>
            <person name="Haridas S."/>
            <person name="Kuo A."/>
            <person name="Salamov A."/>
            <person name="Ahrendt S.R."/>
            <person name="Lipzen A."/>
            <person name="Sullivan W."/>
            <person name="Andreopoulos W.B."/>
            <person name="Clum A."/>
            <person name="Lindquist E."/>
            <person name="Daum C."/>
            <person name="Ramamoorthy G.K."/>
            <person name="Gryganskyi A."/>
            <person name="Culley D."/>
            <person name="Magnuson J.K."/>
            <person name="James T.Y."/>
            <person name="O'Malley M.A."/>
            <person name="Stajich J.E."/>
            <person name="Spatafora J.W."/>
            <person name="Visel A."/>
            <person name="Grigoriev I.V."/>
        </authorList>
    </citation>
    <scope>NUCLEOTIDE SEQUENCE [LARGE SCALE GENOMIC DNA]</scope>
    <source>
        <strain evidence="4">finn</strain>
    </source>
</reference>
<reference evidence="3 4" key="1">
    <citation type="submission" date="2016-08" db="EMBL/GenBank/DDBJ databases">
        <title>Genomes of anaerobic fungi encode conserved fungal cellulosomes for biomass hydrolysis.</title>
        <authorList>
            <consortium name="DOE Joint Genome Institute"/>
            <person name="Haitjema C.H."/>
            <person name="Gilmore S.P."/>
            <person name="Henske J.K."/>
            <person name="Solomon K.V."/>
            <person name="De Groot R."/>
            <person name="Kuo A."/>
            <person name="Mondo S.J."/>
            <person name="Salamov A.A."/>
            <person name="Labutti K."/>
            <person name="Zhao Z."/>
            <person name="Chiniquy J."/>
            <person name="Barry K."/>
            <person name="Brewer H.M."/>
            <person name="Purvine S.O."/>
            <person name="Wright A.T."/>
            <person name="Boxma B."/>
            <person name="Van Alen T."/>
            <person name="Hackstein J.H."/>
            <person name="Baker S.E."/>
            <person name="Grigoriev I.V."/>
            <person name="O'Malley M.A."/>
        </authorList>
    </citation>
    <scope>NUCLEOTIDE SEQUENCE [LARGE SCALE GENOMIC DNA]</scope>
    <source>
        <strain evidence="4">finn</strain>
    </source>
</reference>
<dbReference type="AlphaFoldDB" id="A0A1Y1VDS7"/>
<dbReference type="InterPro" id="IPR000999">
    <property type="entry name" value="RNase_III_dom"/>
</dbReference>
<dbReference type="Pfam" id="PF00636">
    <property type="entry name" value="Ribonuclease_3"/>
    <property type="match status" value="2"/>
</dbReference>
<evidence type="ECO:0000259" key="2">
    <source>
        <dbReference type="PROSITE" id="PS50142"/>
    </source>
</evidence>
<comment type="caution">
    <text evidence="3">The sequence shown here is derived from an EMBL/GenBank/DDBJ whole genome shotgun (WGS) entry which is preliminary data.</text>
</comment>
<feature type="domain" description="RNase III" evidence="2">
    <location>
        <begin position="391"/>
        <end position="534"/>
    </location>
</feature>
<dbReference type="PANTHER" id="PTHR14950:SF37">
    <property type="entry name" value="ENDORIBONUCLEASE DICER"/>
    <property type="match status" value="1"/>
</dbReference>
<gene>
    <name evidence="3" type="ORF">BCR36DRAFT_285367</name>
</gene>
<dbReference type="InterPro" id="IPR036389">
    <property type="entry name" value="RNase_III_sf"/>
</dbReference>
<name>A0A1Y1VDS7_9FUNG</name>
<dbReference type="OrthoDB" id="416741at2759"/>
<keyword evidence="4" id="KW-1185">Reference proteome</keyword>
<protein>
    <submittedName>
        <fullName evidence="3">Ribonuclease III</fullName>
    </submittedName>
</protein>
<feature type="domain" description="RNase III" evidence="2">
    <location>
        <begin position="579"/>
        <end position="716"/>
    </location>
</feature>
<dbReference type="SUPFAM" id="SSF69065">
    <property type="entry name" value="RNase III domain-like"/>
    <property type="match status" value="2"/>
</dbReference>
<dbReference type="Gene3D" id="2.170.260.10">
    <property type="entry name" value="paz domain"/>
    <property type="match status" value="1"/>
</dbReference>
<organism evidence="3 4">
    <name type="scientific">Piromyces finnis</name>
    <dbReference type="NCBI Taxonomy" id="1754191"/>
    <lineage>
        <taxon>Eukaryota</taxon>
        <taxon>Fungi</taxon>
        <taxon>Fungi incertae sedis</taxon>
        <taxon>Chytridiomycota</taxon>
        <taxon>Chytridiomycota incertae sedis</taxon>
        <taxon>Neocallimastigomycetes</taxon>
        <taxon>Neocallimastigales</taxon>
        <taxon>Neocallimastigaceae</taxon>
        <taxon>Piromyces</taxon>
    </lineage>
</organism>
<accession>A0A1Y1VDS7</accession>
<dbReference type="Gene3D" id="1.10.1520.10">
    <property type="entry name" value="Ribonuclease III domain"/>
    <property type="match status" value="2"/>
</dbReference>
<dbReference type="PROSITE" id="PS50142">
    <property type="entry name" value="RNASE_3_2"/>
    <property type="match status" value="2"/>
</dbReference>
<dbReference type="SMART" id="SM00535">
    <property type="entry name" value="RIBOc"/>
    <property type="match status" value="2"/>
</dbReference>